<dbReference type="HOGENOM" id="CLU_043741_0_2_1"/>
<keyword evidence="1" id="KW-0863">Zinc-finger</keyword>
<dbReference type="GO" id="GO:0008270">
    <property type="term" value="F:zinc ion binding"/>
    <property type="evidence" value="ECO:0007669"/>
    <property type="project" value="UniProtKB-KW"/>
</dbReference>
<accession>M1D8M1</accession>
<feature type="domain" description="CCHC-type" evidence="2">
    <location>
        <begin position="121"/>
        <end position="136"/>
    </location>
</feature>
<dbReference type="GO" id="GO:0003676">
    <property type="term" value="F:nucleic acid binding"/>
    <property type="evidence" value="ECO:0007669"/>
    <property type="project" value="InterPro"/>
</dbReference>
<name>M1D8M1_SOLTU</name>
<sequence>MIADMKSRMSLLVTGLSRLSSKEGRATILIGDMDISRWMDYVQQVQEEKLRDREEFKNKGAKIGNQSGTLLHHLLVHNNQNYRAKPSYSQGIVAQWGSKPPTCAKCGSNHSGICREGSIGCFKCGQTGHFMRECQKNK</sequence>
<dbReference type="InterPro" id="IPR001878">
    <property type="entry name" value="Znf_CCHC"/>
</dbReference>
<dbReference type="Pfam" id="PF00098">
    <property type="entry name" value="zf-CCHC"/>
    <property type="match status" value="1"/>
</dbReference>
<proteinExistence type="predicted"/>
<dbReference type="InterPro" id="IPR036875">
    <property type="entry name" value="Znf_CCHC_sf"/>
</dbReference>
<organism evidence="3 4">
    <name type="scientific">Solanum tuberosum</name>
    <name type="common">Potato</name>
    <dbReference type="NCBI Taxonomy" id="4113"/>
    <lineage>
        <taxon>Eukaryota</taxon>
        <taxon>Viridiplantae</taxon>
        <taxon>Streptophyta</taxon>
        <taxon>Embryophyta</taxon>
        <taxon>Tracheophyta</taxon>
        <taxon>Spermatophyta</taxon>
        <taxon>Magnoliopsida</taxon>
        <taxon>eudicotyledons</taxon>
        <taxon>Gunneridae</taxon>
        <taxon>Pentapetalae</taxon>
        <taxon>asterids</taxon>
        <taxon>lamiids</taxon>
        <taxon>Solanales</taxon>
        <taxon>Solanaceae</taxon>
        <taxon>Solanoideae</taxon>
        <taxon>Solaneae</taxon>
        <taxon>Solanum</taxon>
    </lineage>
</organism>
<dbReference type="PROSITE" id="PS50158">
    <property type="entry name" value="ZF_CCHC"/>
    <property type="match status" value="1"/>
</dbReference>
<dbReference type="Proteomes" id="UP000011115">
    <property type="component" value="Unassembled WGS sequence"/>
</dbReference>
<dbReference type="PaxDb" id="4113-PGSC0003DMT400085039"/>
<dbReference type="SUPFAM" id="SSF57756">
    <property type="entry name" value="Retrovirus zinc finger-like domains"/>
    <property type="match status" value="1"/>
</dbReference>
<dbReference type="Gene3D" id="4.10.60.10">
    <property type="entry name" value="Zinc finger, CCHC-type"/>
    <property type="match status" value="1"/>
</dbReference>
<keyword evidence="4" id="KW-1185">Reference proteome</keyword>
<evidence type="ECO:0000313" key="4">
    <source>
        <dbReference type="Proteomes" id="UP000011115"/>
    </source>
</evidence>
<reference evidence="3" key="2">
    <citation type="submission" date="2015-06" db="UniProtKB">
        <authorList>
            <consortium name="EnsemblPlants"/>
        </authorList>
    </citation>
    <scope>IDENTIFICATION</scope>
    <source>
        <strain evidence="3">DM1-3 516 R44</strain>
    </source>
</reference>
<dbReference type="Gramene" id="PGSC0003DMT400085039">
    <property type="protein sequence ID" value="PGSC0003DMT400085039"/>
    <property type="gene ID" value="PGSC0003DMG400034610"/>
</dbReference>
<evidence type="ECO:0000313" key="3">
    <source>
        <dbReference type="EnsemblPlants" id="PGSC0003DMT400085039"/>
    </source>
</evidence>
<evidence type="ECO:0000259" key="2">
    <source>
        <dbReference type="PROSITE" id="PS50158"/>
    </source>
</evidence>
<dbReference type="AlphaFoldDB" id="M1D8M1"/>
<dbReference type="InParanoid" id="M1D8M1"/>
<dbReference type="SMART" id="SM00343">
    <property type="entry name" value="ZnF_C2HC"/>
    <property type="match status" value="1"/>
</dbReference>
<evidence type="ECO:0000256" key="1">
    <source>
        <dbReference type="PROSITE-ProRule" id="PRU00047"/>
    </source>
</evidence>
<reference evidence="4" key="1">
    <citation type="journal article" date="2011" name="Nature">
        <title>Genome sequence and analysis of the tuber crop potato.</title>
        <authorList>
            <consortium name="The Potato Genome Sequencing Consortium"/>
        </authorList>
    </citation>
    <scope>NUCLEOTIDE SEQUENCE [LARGE SCALE GENOMIC DNA]</scope>
    <source>
        <strain evidence="4">cv. DM1-3 516 R44</strain>
    </source>
</reference>
<dbReference type="EnsemblPlants" id="PGSC0003DMT400085039">
    <property type="protein sequence ID" value="PGSC0003DMT400085039"/>
    <property type="gene ID" value="PGSC0003DMG400034610"/>
</dbReference>
<dbReference type="PANTHER" id="PTHR34482:SF57">
    <property type="entry name" value="RETROTRANSPOSON GAG DOMAIN-CONTAINING PROTEIN"/>
    <property type="match status" value="1"/>
</dbReference>
<dbReference type="PANTHER" id="PTHR34482">
    <property type="entry name" value="DNA DAMAGE-INDUCIBLE PROTEIN 1-LIKE"/>
    <property type="match status" value="1"/>
</dbReference>
<keyword evidence="1" id="KW-0862">Zinc</keyword>
<keyword evidence="1" id="KW-0479">Metal-binding</keyword>
<protein>
    <submittedName>
        <fullName evidence="3">Gag-pol protein</fullName>
    </submittedName>
</protein>